<proteinExistence type="predicted"/>
<protein>
    <submittedName>
        <fullName evidence="1">Uncharacterized protein</fullName>
    </submittedName>
</protein>
<sequence>MKVYYISIPTAYDGQVPINYEKISPLFLEKKDAIEWAVTQNYWDIRLIEEEVL</sequence>
<organism evidence="1">
    <name type="scientific">virus sp. ctML55</name>
    <dbReference type="NCBI Taxonomy" id="2827627"/>
    <lineage>
        <taxon>Viruses</taxon>
    </lineage>
</organism>
<dbReference type="EMBL" id="BK059105">
    <property type="protein sequence ID" value="DAE31107.1"/>
    <property type="molecule type" value="Genomic_DNA"/>
</dbReference>
<name>A0A8S5RIV9_9VIRU</name>
<reference evidence="1" key="1">
    <citation type="journal article" date="2021" name="Proc. Natl. Acad. Sci. U.S.A.">
        <title>A Catalog of Tens of Thousands of Viruses from Human Metagenomes Reveals Hidden Associations with Chronic Diseases.</title>
        <authorList>
            <person name="Tisza M.J."/>
            <person name="Buck C.B."/>
        </authorList>
    </citation>
    <scope>NUCLEOTIDE SEQUENCE</scope>
    <source>
        <strain evidence="1">CtML55</strain>
    </source>
</reference>
<accession>A0A8S5RIV9</accession>
<evidence type="ECO:0000313" key="1">
    <source>
        <dbReference type="EMBL" id="DAE31107.1"/>
    </source>
</evidence>